<dbReference type="Pfam" id="PF00577">
    <property type="entry name" value="Usher"/>
    <property type="match status" value="1"/>
</dbReference>
<reference evidence="13 14" key="1">
    <citation type="journal article" date="2014" name="Gut Pathog.">
        <title>Gene clusters of Hafnia alvei strain FB1 important in survival and pathogenesis: a draft genome perspective.</title>
        <authorList>
            <person name="Tan J.Y."/>
            <person name="Yin W.F."/>
            <person name="Chan K.G."/>
        </authorList>
    </citation>
    <scope>NUCLEOTIDE SEQUENCE [LARGE SCALE GENOMIC DNA]</scope>
    <source>
        <strain evidence="13 14">FB1</strain>
    </source>
</reference>
<evidence type="ECO:0000256" key="2">
    <source>
        <dbReference type="ARBA" id="ARBA00008064"/>
    </source>
</evidence>
<evidence type="ECO:0000256" key="9">
    <source>
        <dbReference type="ARBA" id="ARBA00023237"/>
    </source>
</evidence>
<dbReference type="InterPro" id="IPR025949">
    <property type="entry name" value="PapC-like_C"/>
</dbReference>
<feature type="domain" description="PapC-like C-terminal" evidence="11">
    <location>
        <begin position="768"/>
        <end position="832"/>
    </location>
</feature>
<dbReference type="Gene3D" id="2.60.40.2610">
    <property type="entry name" value="Outer membrane usher protein FimD, plug domain"/>
    <property type="match status" value="1"/>
</dbReference>
<evidence type="ECO:0000256" key="8">
    <source>
        <dbReference type="ARBA" id="ARBA00023136"/>
    </source>
</evidence>
<dbReference type="KEGG" id="hav:AT03_15830"/>
<keyword evidence="6" id="KW-0812">Transmembrane</keyword>
<evidence type="ECO:0000313" key="13">
    <source>
        <dbReference type="EMBL" id="AIU73710.1"/>
    </source>
</evidence>
<dbReference type="Pfam" id="PF13954">
    <property type="entry name" value="PapC_N"/>
    <property type="match status" value="1"/>
</dbReference>
<name>A0A097R4P7_HAFAL</name>
<evidence type="ECO:0000256" key="5">
    <source>
        <dbReference type="ARBA" id="ARBA00022558"/>
    </source>
</evidence>
<feature type="domain" description="PapC N-terminal" evidence="12">
    <location>
        <begin position="41"/>
        <end position="188"/>
    </location>
</feature>
<evidence type="ECO:0000256" key="1">
    <source>
        <dbReference type="ARBA" id="ARBA00004571"/>
    </source>
</evidence>
<dbReference type="InterPro" id="IPR042186">
    <property type="entry name" value="FimD_plug_dom"/>
</dbReference>
<dbReference type="eggNOG" id="COG3188">
    <property type="taxonomic scope" value="Bacteria"/>
</dbReference>
<comment type="subcellular location">
    <subcellularLocation>
        <location evidence="1">Cell outer membrane</location>
        <topology evidence="1">Multi-pass membrane protein</topology>
    </subcellularLocation>
</comment>
<comment type="similarity">
    <text evidence="2">Belongs to the fimbrial export usher family.</text>
</comment>
<evidence type="ECO:0000256" key="6">
    <source>
        <dbReference type="ARBA" id="ARBA00022692"/>
    </source>
</evidence>
<dbReference type="GO" id="GO:0009297">
    <property type="term" value="P:pilus assembly"/>
    <property type="evidence" value="ECO:0007669"/>
    <property type="project" value="InterPro"/>
</dbReference>
<evidence type="ECO:0000313" key="14">
    <source>
        <dbReference type="Proteomes" id="UP000029986"/>
    </source>
</evidence>
<dbReference type="GO" id="GO:0015473">
    <property type="term" value="F:fimbrial usher porin activity"/>
    <property type="evidence" value="ECO:0007669"/>
    <property type="project" value="InterPro"/>
</dbReference>
<dbReference type="PANTHER" id="PTHR30451:SF21">
    <property type="entry name" value="FIMBRIAL USHER DOMAIN-CONTAINING PROTEIN YDET-RELATED"/>
    <property type="match status" value="1"/>
</dbReference>
<accession>A0A097R4P7</accession>
<evidence type="ECO:0000259" key="12">
    <source>
        <dbReference type="Pfam" id="PF13954"/>
    </source>
</evidence>
<organism evidence="13 14">
    <name type="scientific">Hafnia alvei FB1</name>
    <dbReference type="NCBI Taxonomy" id="1453496"/>
    <lineage>
        <taxon>Bacteria</taxon>
        <taxon>Pseudomonadati</taxon>
        <taxon>Pseudomonadota</taxon>
        <taxon>Gammaproteobacteria</taxon>
        <taxon>Enterobacterales</taxon>
        <taxon>Hafniaceae</taxon>
        <taxon>Hafnia</taxon>
    </lineage>
</organism>
<keyword evidence="8" id="KW-0472">Membrane</keyword>
<dbReference type="InterPro" id="IPR037224">
    <property type="entry name" value="PapC_N_sf"/>
</dbReference>
<dbReference type="Proteomes" id="UP000029986">
    <property type="component" value="Chromosome"/>
</dbReference>
<keyword evidence="4" id="KW-1134">Transmembrane beta strand</keyword>
<dbReference type="EMBL" id="CP009706">
    <property type="protein sequence ID" value="AIU73710.1"/>
    <property type="molecule type" value="Genomic_DNA"/>
</dbReference>
<dbReference type="Gene3D" id="2.60.40.3110">
    <property type="match status" value="1"/>
</dbReference>
<keyword evidence="5" id="KW-1029">Fimbrium biogenesis</keyword>
<proteinExistence type="inferred from homology"/>
<evidence type="ECO:0000256" key="7">
    <source>
        <dbReference type="ARBA" id="ARBA00022729"/>
    </source>
</evidence>
<gene>
    <name evidence="13" type="ORF">AT03_15830</name>
</gene>
<keyword evidence="14" id="KW-1185">Reference proteome</keyword>
<evidence type="ECO:0000256" key="4">
    <source>
        <dbReference type="ARBA" id="ARBA00022452"/>
    </source>
</evidence>
<protein>
    <submittedName>
        <fullName evidence="13">Membrane protein</fullName>
    </submittedName>
</protein>
<dbReference type="OrthoDB" id="6554712at2"/>
<dbReference type="InterPro" id="IPR043142">
    <property type="entry name" value="PapC-like_C_sf"/>
</dbReference>
<feature type="compositionally biased region" description="Polar residues" evidence="10">
    <location>
        <begin position="829"/>
        <end position="847"/>
    </location>
</feature>
<keyword evidence="9" id="KW-0998">Cell outer membrane</keyword>
<evidence type="ECO:0000256" key="10">
    <source>
        <dbReference type="SAM" id="MobiDB-lite"/>
    </source>
</evidence>
<dbReference type="SUPFAM" id="SSF141729">
    <property type="entry name" value="FimD N-terminal domain-like"/>
    <property type="match status" value="1"/>
</dbReference>
<feature type="region of interest" description="Disordered" evidence="10">
    <location>
        <begin position="829"/>
        <end position="857"/>
    </location>
</feature>
<evidence type="ECO:0000256" key="3">
    <source>
        <dbReference type="ARBA" id="ARBA00022448"/>
    </source>
</evidence>
<evidence type="ECO:0000259" key="11">
    <source>
        <dbReference type="Pfam" id="PF13953"/>
    </source>
</evidence>
<dbReference type="PATRIC" id="fig|1453496.5.peg.3241"/>
<dbReference type="Gene3D" id="3.10.20.410">
    <property type="match status" value="1"/>
</dbReference>
<sequence length="857" mass="94509">MAANGLRLNIFRPIRRSHSIRQTLGGLLMVAVGNVNAQEFYFSPSSLEGDGLSQQDIDLSLFSKENGQLPGTYETKININKQSFHEESIAYINSKSGALLPQLTPQQLRKWGIRVDAYPKLAKLPESKPLRNAIGDYIPFASATFDFNAMTLRISMPQAAIDEHHNENIDPSRWNDGVPVLFADYSFSGSQRENAGRGSNNSGNNSQYLNLRSGANLGGWRLRNYSTWRQSDDSQSWQTINTWIQHDIHQLEAQFIAGENSTRGDVFDSVQFRGINVASDDQMLPYNQRGFAPIIRGIASSNAEVSIRQNGYVIYQANVAPGAFEIKDLYSTTNSADLEVTVKEADGTEHHFTQPYSSVAVMQRPGNIRYEMTLARYRADDNQASNEPLFAQGSAIYGLNNYFTLFGGSTFSSDYQALDSGIGIVLGDLGSVSTDVTWARAHLDNDEQRDGQSWRLMYTKKIETTDTNFSLASYRYSTSGYYNFADANEKYDDSDDDSDWSYRYNKRSRVQLNINQTVLDSSIYLSTYQQDYWQTSHKERSVSSGINRTIDDVSVNLAYTYSKTSDETSDQMLSLSLSIPLSRWLPKSWASYNLSSSKQGDTSHSVGLNGTLLDDDRLSYSLQQSHTNHGGTDNSSIYGSYRSQYANLNAGYYYASDNSRQLTYGVSGAVVAHPAGVTLSQPLGDQFAIVSAKGASGVRFTNQRGVQTDHFGNAIIPSLTPYQENTIYIDTTSLPDDVDTDETTMTVVPSRSAAVSTQFTAHVGYRALISLTRPDGRIIPFGAVASVDGLTLSGIVDDRGVLYLSGVSDNVPLTVTWGSSAQQRCHASVTLSPSSDSAPNGIRQTSALCKPEANHAE</sequence>
<dbReference type="GO" id="GO:0009279">
    <property type="term" value="C:cell outer membrane"/>
    <property type="evidence" value="ECO:0007669"/>
    <property type="project" value="UniProtKB-SubCell"/>
</dbReference>
<dbReference type="FunFam" id="2.60.40.3110:FF:000001">
    <property type="entry name" value="Putative fimbrial outer membrane usher"/>
    <property type="match status" value="1"/>
</dbReference>
<keyword evidence="3" id="KW-0813">Transport</keyword>
<dbReference type="Gene3D" id="2.60.40.2070">
    <property type="match status" value="1"/>
</dbReference>
<dbReference type="AlphaFoldDB" id="A0A097R4P7"/>
<dbReference type="PANTHER" id="PTHR30451">
    <property type="entry name" value="OUTER MEMBRANE USHER PROTEIN"/>
    <property type="match status" value="1"/>
</dbReference>
<dbReference type="HOGENOM" id="CLU_009120_3_1_6"/>
<keyword evidence="7" id="KW-0732">Signal</keyword>
<dbReference type="InterPro" id="IPR025885">
    <property type="entry name" value="PapC_N"/>
</dbReference>
<dbReference type="InterPro" id="IPR000015">
    <property type="entry name" value="Fimb_usher"/>
</dbReference>
<dbReference type="Pfam" id="PF13953">
    <property type="entry name" value="PapC_C"/>
    <property type="match status" value="1"/>
</dbReference>